<reference evidence="1" key="1">
    <citation type="submission" date="2018-05" db="EMBL/GenBank/DDBJ databases">
        <authorList>
            <person name="Lanie J.A."/>
            <person name="Ng W.-L."/>
            <person name="Kazmierczak K.M."/>
            <person name="Andrzejewski T.M."/>
            <person name="Davidsen T.M."/>
            <person name="Wayne K.J."/>
            <person name="Tettelin H."/>
            <person name="Glass J.I."/>
            <person name="Rusch D."/>
            <person name="Podicherti R."/>
            <person name="Tsui H.-C.T."/>
            <person name="Winkler M.E."/>
        </authorList>
    </citation>
    <scope>NUCLEOTIDE SEQUENCE</scope>
</reference>
<sequence length="277" mass="31605">KKTEVLNKGVERFCWLHGINLTTSLRTTLRKLACIFLVRGDRDSNDSSSLVIAGFGSEEEAPHVVHLEIYARWDNKLCVRRIGGNILIRDRNRRYSNPSSGIETFAQTNMVDTLLSGRHPEWDKSMKRALEEEISRFLEEIAADTKGITLDSKLFRRLKSKAKNKKRVERLNRRLIKSGNRSFKYGFERPGPGTSYVQSQIFKLSPDDLAMLARQLIDVEVVFQYSIGGEGRGVGGATDVVSITKEDGLMWIKRKDTFDPGLNPRTHHGQRHRARHI</sequence>
<dbReference type="EMBL" id="UINC01159197">
    <property type="protein sequence ID" value="SVD57155.1"/>
    <property type="molecule type" value="Genomic_DNA"/>
</dbReference>
<evidence type="ECO:0000313" key="1">
    <source>
        <dbReference type="EMBL" id="SVD57155.1"/>
    </source>
</evidence>
<accession>A0A382WFL7</accession>
<feature type="non-terminal residue" evidence="1">
    <location>
        <position position="1"/>
    </location>
</feature>
<dbReference type="AlphaFoldDB" id="A0A382WFL7"/>
<name>A0A382WFL7_9ZZZZ</name>
<proteinExistence type="predicted"/>
<organism evidence="1">
    <name type="scientific">marine metagenome</name>
    <dbReference type="NCBI Taxonomy" id="408172"/>
    <lineage>
        <taxon>unclassified sequences</taxon>
        <taxon>metagenomes</taxon>
        <taxon>ecological metagenomes</taxon>
    </lineage>
</organism>
<gene>
    <name evidence="1" type="ORF">METZ01_LOCUS410009</name>
</gene>
<protein>
    <submittedName>
        <fullName evidence="1">Uncharacterized protein</fullName>
    </submittedName>
</protein>